<gene>
    <name evidence="1" type="ORF">Vafri_5171</name>
</gene>
<comment type="caution">
    <text evidence="1">The sequence shown here is derived from an EMBL/GenBank/DDBJ whole genome shotgun (WGS) entry which is preliminary data.</text>
</comment>
<accession>A0A8J4EUP5</accession>
<sequence length="142" mass="15860">MTSCDCQRTGEHQKLYVLTPDSLVRNLLLSSSWLMGGVGLVFAPPPPPQLLRSLSRRRQSSRYRASETPPPSLRLLISALLLPVWVFLLLPEARDCCLQIVRTCPMWVPDAPSDARPSEDLPTLKHSAFRQAGLRAYRPPAS</sequence>
<reference evidence="1" key="1">
    <citation type="journal article" date="2021" name="Proc. Natl. Acad. Sci. U.S.A.">
        <title>Three genomes in the algal genus Volvox reveal the fate of a haploid sex-determining region after a transition to homothallism.</title>
        <authorList>
            <person name="Yamamoto K."/>
            <person name="Hamaji T."/>
            <person name="Kawai-Toyooka H."/>
            <person name="Matsuzaki R."/>
            <person name="Takahashi F."/>
            <person name="Nishimura Y."/>
            <person name="Kawachi M."/>
            <person name="Noguchi H."/>
            <person name="Minakuchi Y."/>
            <person name="Umen J.G."/>
            <person name="Toyoda A."/>
            <person name="Nozaki H."/>
        </authorList>
    </citation>
    <scope>NUCLEOTIDE SEQUENCE</scope>
    <source>
        <strain evidence="1">NIES-3780</strain>
    </source>
</reference>
<keyword evidence="2" id="KW-1185">Reference proteome</keyword>
<name>A0A8J4EUP5_9CHLO</name>
<feature type="non-terminal residue" evidence="1">
    <location>
        <position position="142"/>
    </location>
</feature>
<dbReference type="AlphaFoldDB" id="A0A8J4EUP5"/>
<proteinExistence type="predicted"/>
<organism evidence="1 2">
    <name type="scientific">Volvox africanus</name>
    <dbReference type="NCBI Taxonomy" id="51714"/>
    <lineage>
        <taxon>Eukaryota</taxon>
        <taxon>Viridiplantae</taxon>
        <taxon>Chlorophyta</taxon>
        <taxon>core chlorophytes</taxon>
        <taxon>Chlorophyceae</taxon>
        <taxon>CS clade</taxon>
        <taxon>Chlamydomonadales</taxon>
        <taxon>Volvocaceae</taxon>
        <taxon>Volvox</taxon>
    </lineage>
</organism>
<dbReference type="EMBL" id="BNCO01000006">
    <property type="protein sequence ID" value="GIL48717.1"/>
    <property type="molecule type" value="Genomic_DNA"/>
</dbReference>
<evidence type="ECO:0000313" key="1">
    <source>
        <dbReference type="EMBL" id="GIL48717.1"/>
    </source>
</evidence>
<evidence type="ECO:0000313" key="2">
    <source>
        <dbReference type="Proteomes" id="UP000747399"/>
    </source>
</evidence>
<protein>
    <submittedName>
        <fullName evidence="1">Uncharacterized protein</fullName>
    </submittedName>
</protein>
<dbReference type="Proteomes" id="UP000747399">
    <property type="component" value="Unassembled WGS sequence"/>
</dbReference>